<feature type="domain" description="Acyl-CoA dehydrogenase/oxidase N-terminal" evidence="4">
    <location>
        <begin position="4"/>
        <end position="99"/>
    </location>
</feature>
<proteinExistence type="predicted"/>
<reference evidence="5" key="1">
    <citation type="submission" date="2021-04" db="EMBL/GenBank/DDBJ databases">
        <title>Genome seq and assembly of Streptomyces sp. RG38.</title>
        <authorList>
            <person name="Chhetri G."/>
        </authorList>
    </citation>
    <scope>NUCLEOTIDE SEQUENCE</scope>
    <source>
        <strain evidence="5">RG38</strain>
    </source>
</reference>
<dbReference type="Gene3D" id="2.40.110.10">
    <property type="entry name" value="Butyryl-CoA Dehydrogenase, subunit A, domain 2"/>
    <property type="match status" value="1"/>
</dbReference>
<keyword evidence="6" id="KW-1185">Reference proteome</keyword>
<dbReference type="Proteomes" id="UP000677875">
    <property type="component" value="Unassembled WGS sequence"/>
</dbReference>
<accession>A0A940XLE5</accession>
<dbReference type="PANTHER" id="PTHR43884">
    <property type="entry name" value="ACYL-COA DEHYDROGENASE"/>
    <property type="match status" value="1"/>
</dbReference>
<sequence length="244" mass="24354">MSYRTALSHVMTSVIGPGAERAGADARFPRASVAALGRAGLLALTVSAELGGQGRGLAEAAEVVTEVSRACPATGAVLRSHYAAVAVIEAHGIPWVRRRTAGGHHLGTLALGESGGAGAVPPPHSTATRAGDVVALRGHKRDVVAAGEADGYVWSTGPADGQDGLTLWLVPADAPGLFVPARPDGRGPRGSAASTVRADPVLIPACARLGPDGGGLDTVLGTILPWLAALPAPQAVRPVGAEAP</sequence>
<evidence type="ECO:0000256" key="1">
    <source>
        <dbReference type="ARBA" id="ARBA00022630"/>
    </source>
</evidence>
<dbReference type="SUPFAM" id="SSF56645">
    <property type="entry name" value="Acyl-CoA dehydrogenase NM domain-like"/>
    <property type="match status" value="1"/>
</dbReference>
<dbReference type="InterPro" id="IPR037069">
    <property type="entry name" value="AcylCoA_DH/ox_N_sf"/>
</dbReference>
<protein>
    <submittedName>
        <fullName evidence="5">Acyl-CoA dehydrogenase family protein</fullName>
    </submittedName>
</protein>
<dbReference type="RefSeq" id="WP_210876279.1">
    <property type="nucleotide sequence ID" value="NZ_JAGPNL010000011.1"/>
</dbReference>
<dbReference type="GO" id="GO:0050660">
    <property type="term" value="F:flavin adenine dinucleotide binding"/>
    <property type="evidence" value="ECO:0007669"/>
    <property type="project" value="InterPro"/>
</dbReference>
<dbReference type="EMBL" id="JAGPNL010000011">
    <property type="protein sequence ID" value="MBQ0830509.1"/>
    <property type="molecule type" value="Genomic_DNA"/>
</dbReference>
<dbReference type="InterPro" id="IPR013786">
    <property type="entry name" value="AcylCoA_DH/ox_N"/>
</dbReference>
<dbReference type="PANTHER" id="PTHR43884:SF20">
    <property type="entry name" value="ACYL-COA DEHYDROGENASE FADE28"/>
    <property type="match status" value="1"/>
</dbReference>
<keyword evidence="2" id="KW-0274">FAD</keyword>
<evidence type="ECO:0000313" key="5">
    <source>
        <dbReference type="EMBL" id="MBQ0830509.1"/>
    </source>
</evidence>
<evidence type="ECO:0000256" key="2">
    <source>
        <dbReference type="ARBA" id="ARBA00022827"/>
    </source>
</evidence>
<evidence type="ECO:0000313" key="6">
    <source>
        <dbReference type="Proteomes" id="UP000677875"/>
    </source>
</evidence>
<name>A0A940XLE5_9ACTN</name>
<dbReference type="InterPro" id="IPR009100">
    <property type="entry name" value="AcylCoA_DH/oxidase_NM_dom_sf"/>
</dbReference>
<organism evidence="5 6">
    <name type="scientific">Streptomyces tagetis</name>
    <dbReference type="NCBI Taxonomy" id="2820809"/>
    <lineage>
        <taxon>Bacteria</taxon>
        <taxon>Bacillati</taxon>
        <taxon>Actinomycetota</taxon>
        <taxon>Actinomycetes</taxon>
        <taxon>Kitasatosporales</taxon>
        <taxon>Streptomycetaceae</taxon>
        <taxon>Streptomyces</taxon>
    </lineage>
</organism>
<dbReference type="GO" id="GO:0003995">
    <property type="term" value="F:acyl-CoA dehydrogenase activity"/>
    <property type="evidence" value="ECO:0007669"/>
    <property type="project" value="TreeGrafter"/>
</dbReference>
<dbReference type="AlphaFoldDB" id="A0A940XLE5"/>
<dbReference type="Pfam" id="PF02771">
    <property type="entry name" value="Acyl-CoA_dh_N"/>
    <property type="match status" value="1"/>
</dbReference>
<comment type="caution">
    <text evidence="5">The sequence shown here is derived from an EMBL/GenBank/DDBJ whole genome shotgun (WGS) entry which is preliminary data.</text>
</comment>
<dbReference type="Gene3D" id="1.10.540.10">
    <property type="entry name" value="Acyl-CoA dehydrogenase/oxidase, N-terminal domain"/>
    <property type="match status" value="1"/>
</dbReference>
<keyword evidence="1" id="KW-0285">Flavoprotein</keyword>
<keyword evidence="3" id="KW-0560">Oxidoreductase</keyword>
<evidence type="ECO:0000259" key="4">
    <source>
        <dbReference type="Pfam" id="PF02771"/>
    </source>
</evidence>
<dbReference type="InterPro" id="IPR046373">
    <property type="entry name" value="Acyl-CoA_Oxase/DH_mid-dom_sf"/>
</dbReference>
<gene>
    <name evidence="5" type="ORF">J5Y05_29075</name>
</gene>
<evidence type="ECO:0000256" key="3">
    <source>
        <dbReference type="ARBA" id="ARBA00023002"/>
    </source>
</evidence>